<comment type="catalytic activity">
    <reaction evidence="11 13">
        <text>(S)-2,3,4,5-tetrahydrodipicolinate + NADP(+) + H2O = (2S,4S)-4-hydroxy-2,3,4,5-tetrahydrodipicolinate + NADPH + H(+)</text>
        <dbReference type="Rhea" id="RHEA:35331"/>
        <dbReference type="ChEBI" id="CHEBI:15377"/>
        <dbReference type="ChEBI" id="CHEBI:15378"/>
        <dbReference type="ChEBI" id="CHEBI:16845"/>
        <dbReference type="ChEBI" id="CHEBI:57783"/>
        <dbReference type="ChEBI" id="CHEBI:58349"/>
        <dbReference type="ChEBI" id="CHEBI:67139"/>
        <dbReference type="EC" id="1.17.1.8"/>
    </reaction>
</comment>
<keyword evidence="7 13" id="KW-0520">NAD</keyword>
<comment type="pathway">
    <text evidence="9 13">Amino-acid biosynthesis; L-lysine biosynthesis via DAP pathway; (S)-tetrahydrodipicolinate from L-aspartate: step 4/4.</text>
</comment>
<evidence type="ECO:0000259" key="14">
    <source>
        <dbReference type="Pfam" id="PF01113"/>
    </source>
</evidence>
<gene>
    <name evidence="13" type="primary">dapB</name>
    <name evidence="16" type="ORF">HRU87_04605</name>
</gene>
<comment type="catalytic activity">
    <reaction evidence="12 13">
        <text>(S)-2,3,4,5-tetrahydrodipicolinate + NAD(+) + H2O = (2S,4S)-4-hydroxy-2,3,4,5-tetrahydrodipicolinate + NADH + H(+)</text>
        <dbReference type="Rhea" id="RHEA:35323"/>
        <dbReference type="ChEBI" id="CHEBI:15377"/>
        <dbReference type="ChEBI" id="CHEBI:15378"/>
        <dbReference type="ChEBI" id="CHEBI:16845"/>
        <dbReference type="ChEBI" id="CHEBI:57540"/>
        <dbReference type="ChEBI" id="CHEBI:57945"/>
        <dbReference type="ChEBI" id="CHEBI:67139"/>
        <dbReference type="EC" id="1.17.1.8"/>
    </reaction>
</comment>
<dbReference type="GO" id="GO:0016726">
    <property type="term" value="F:oxidoreductase activity, acting on CH or CH2 groups, NAD or NADP as acceptor"/>
    <property type="evidence" value="ECO:0007669"/>
    <property type="project" value="UniProtKB-UniRule"/>
</dbReference>
<dbReference type="Pfam" id="PF01113">
    <property type="entry name" value="DapB_N"/>
    <property type="match status" value="1"/>
</dbReference>
<evidence type="ECO:0000256" key="3">
    <source>
        <dbReference type="ARBA" id="ARBA00022605"/>
    </source>
</evidence>
<reference evidence="16 17" key="1">
    <citation type="submission" date="2020-05" db="EMBL/GenBank/DDBJ databases">
        <title>Aquirufa sp. strain 15G-AUS-rot a new Aquirufa species.</title>
        <authorList>
            <person name="Pitt A."/>
            <person name="Hahn M.W."/>
        </authorList>
    </citation>
    <scope>NUCLEOTIDE SEQUENCE [LARGE SCALE GENOMIC DNA]</scope>
    <source>
        <strain evidence="16 17">15G-AUS-rot</strain>
    </source>
</reference>
<dbReference type="InterPro" id="IPR022664">
    <property type="entry name" value="DapB_N_CS"/>
</dbReference>
<dbReference type="Proteomes" id="UP000501003">
    <property type="component" value="Chromosome"/>
</dbReference>
<dbReference type="Pfam" id="PF05173">
    <property type="entry name" value="DapB_C"/>
    <property type="match status" value="1"/>
</dbReference>
<feature type="binding site" evidence="13">
    <location>
        <begin position="74"/>
        <end position="76"/>
    </location>
    <ligand>
        <name>NAD(+)</name>
        <dbReference type="ChEBI" id="CHEBI:57540"/>
    </ligand>
</feature>
<name>A0A7D4PQY7_9MICO</name>
<dbReference type="GO" id="GO:0050661">
    <property type="term" value="F:NADP binding"/>
    <property type="evidence" value="ECO:0007669"/>
    <property type="project" value="UniProtKB-UniRule"/>
</dbReference>
<dbReference type="AlphaFoldDB" id="A0A7D4PQY7"/>
<feature type="binding site" evidence="13">
    <location>
        <begin position="8"/>
        <end position="13"/>
    </location>
    <ligand>
        <name>NAD(+)</name>
        <dbReference type="ChEBI" id="CHEBI:57540"/>
    </ligand>
</feature>
<feature type="domain" description="Dihydrodipicolinate reductase N-terminal" evidence="14">
    <location>
        <begin position="2"/>
        <end position="104"/>
    </location>
</feature>
<evidence type="ECO:0000256" key="8">
    <source>
        <dbReference type="ARBA" id="ARBA00023154"/>
    </source>
</evidence>
<dbReference type="GO" id="GO:0005829">
    <property type="term" value="C:cytosol"/>
    <property type="evidence" value="ECO:0007669"/>
    <property type="project" value="TreeGrafter"/>
</dbReference>
<dbReference type="CDD" id="cd02274">
    <property type="entry name" value="DHDPR_N"/>
    <property type="match status" value="1"/>
</dbReference>
<dbReference type="Gene3D" id="3.40.50.720">
    <property type="entry name" value="NAD(P)-binding Rossmann-like Domain"/>
    <property type="match status" value="1"/>
</dbReference>
<evidence type="ECO:0000256" key="1">
    <source>
        <dbReference type="ARBA" id="ARBA00006642"/>
    </source>
</evidence>
<evidence type="ECO:0000256" key="9">
    <source>
        <dbReference type="ARBA" id="ARBA00037922"/>
    </source>
</evidence>
<keyword evidence="6 13" id="KW-0560">Oxidoreductase</keyword>
<keyword evidence="2 13" id="KW-0963">Cytoplasm</keyword>
<evidence type="ECO:0000256" key="4">
    <source>
        <dbReference type="ARBA" id="ARBA00022857"/>
    </source>
</evidence>
<comment type="subunit">
    <text evidence="13">Homotetramer.</text>
</comment>
<dbReference type="InterPro" id="IPR036291">
    <property type="entry name" value="NAD(P)-bd_dom_sf"/>
</dbReference>
<evidence type="ECO:0000256" key="11">
    <source>
        <dbReference type="ARBA" id="ARBA00049080"/>
    </source>
</evidence>
<feature type="domain" description="Dihydrodipicolinate reductase C-terminal" evidence="15">
    <location>
        <begin position="109"/>
        <end position="238"/>
    </location>
</feature>
<evidence type="ECO:0000256" key="13">
    <source>
        <dbReference type="HAMAP-Rule" id="MF_00102"/>
    </source>
</evidence>
<organism evidence="16 17">
    <name type="scientific">Aquiluna borgnonia</name>
    <dbReference type="NCBI Taxonomy" id="2499157"/>
    <lineage>
        <taxon>Bacteria</taxon>
        <taxon>Bacillati</taxon>
        <taxon>Actinomycetota</taxon>
        <taxon>Actinomycetes</taxon>
        <taxon>Micrococcales</taxon>
        <taxon>Microbacteriaceae</taxon>
        <taxon>Luna cluster</taxon>
        <taxon>Luna-1 subcluster</taxon>
        <taxon>Aquiluna</taxon>
    </lineage>
</organism>
<dbReference type="Gene3D" id="3.30.360.10">
    <property type="entry name" value="Dihydrodipicolinate Reductase, domain 2"/>
    <property type="match status" value="1"/>
</dbReference>
<comment type="subcellular location">
    <subcellularLocation>
        <location evidence="13">Cytoplasm</location>
    </subcellularLocation>
</comment>
<dbReference type="PANTHER" id="PTHR20836">
    <property type="entry name" value="DIHYDRODIPICOLINATE REDUCTASE"/>
    <property type="match status" value="1"/>
</dbReference>
<comment type="function">
    <text evidence="13">Catalyzes the conversion of 4-hydroxy-tetrahydrodipicolinate (HTPA) to tetrahydrodipicolinate.</text>
</comment>
<dbReference type="EMBL" id="CP054056">
    <property type="protein sequence ID" value="QKJ25461.1"/>
    <property type="molecule type" value="Genomic_DNA"/>
</dbReference>
<keyword evidence="4 13" id="KW-0521">NADP</keyword>
<dbReference type="InterPro" id="IPR023940">
    <property type="entry name" value="DHDPR_bac"/>
</dbReference>
<dbReference type="RefSeq" id="WP_173493758.1">
    <property type="nucleotide sequence ID" value="NZ_CP054056.1"/>
</dbReference>
<evidence type="ECO:0000259" key="15">
    <source>
        <dbReference type="Pfam" id="PF05173"/>
    </source>
</evidence>
<comment type="similarity">
    <text evidence="1 13">Belongs to the DapB family.</text>
</comment>
<evidence type="ECO:0000256" key="7">
    <source>
        <dbReference type="ARBA" id="ARBA00023027"/>
    </source>
</evidence>
<keyword evidence="8 13" id="KW-0457">Lysine biosynthesis</keyword>
<keyword evidence="5 13" id="KW-0220">Diaminopimelate biosynthesis</keyword>
<dbReference type="GO" id="GO:0051287">
    <property type="term" value="F:NAD binding"/>
    <property type="evidence" value="ECO:0007669"/>
    <property type="project" value="UniProtKB-UniRule"/>
</dbReference>
<dbReference type="GO" id="GO:0008839">
    <property type="term" value="F:4-hydroxy-tetrahydrodipicolinate reductase"/>
    <property type="evidence" value="ECO:0007669"/>
    <property type="project" value="UniProtKB-UniRule"/>
</dbReference>
<comment type="caution">
    <text evidence="13">Lacks conserved residue(s) required for the propagation of feature annotation.</text>
</comment>
<dbReference type="SUPFAM" id="SSF55347">
    <property type="entry name" value="Glyceraldehyde-3-phosphate dehydrogenase-like, C-terminal domain"/>
    <property type="match status" value="1"/>
</dbReference>
<dbReference type="EC" id="1.17.1.8" evidence="10 13"/>
<dbReference type="HAMAP" id="MF_00102">
    <property type="entry name" value="DapB"/>
    <property type="match status" value="1"/>
</dbReference>
<evidence type="ECO:0000256" key="2">
    <source>
        <dbReference type="ARBA" id="ARBA00022490"/>
    </source>
</evidence>
<evidence type="ECO:0000256" key="5">
    <source>
        <dbReference type="ARBA" id="ARBA00022915"/>
    </source>
</evidence>
<protein>
    <recommendedName>
        <fullName evidence="10 13">4-hydroxy-tetrahydrodipicolinate reductase</fullName>
        <shortName evidence="13">HTPA reductase</shortName>
        <ecNumber evidence="10 13">1.17.1.8</ecNumber>
    </recommendedName>
</protein>
<dbReference type="GO" id="GO:0019877">
    <property type="term" value="P:diaminopimelate biosynthetic process"/>
    <property type="evidence" value="ECO:0007669"/>
    <property type="project" value="UniProtKB-UniRule"/>
</dbReference>
<dbReference type="GO" id="GO:0009089">
    <property type="term" value="P:lysine biosynthetic process via diaminopimelate"/>
    <property type="evidence" value="ECO:0007669"/>
    <property type="project" value="UniProtKB-UniRule"/>
</dbReference>
<evidence type="ECO:0000313" key="17">
    <source>
        <dbReference type="Proteomes" id="UP000501003"/>
    </source>
</evidence>
<proteinExistence type="inferred from homology"/>
<evidence type="ECO:0000256" key="6">
    <source>
        <dbReference type="ARBA" id="ARBA00023002"/>
    </source>
</evidence>
<feature type="binding site" evidence="13">
    <location>
        <begin position="141"/>
        <end position="142"/>
    </location>
    <ligand>
        <name>(S)-2,3,4,5-tetrahydrodipicolinate</name>
        <dbReference type="ChEBI" id="CHEBI:16845"/>
    </ligand>
</feature>
<dbReference type="InterPro" id="IPR000846">
    <property type="entry name" value="DapB_N"/>
</dbReference>
<sequence>MISVSVVGATGRMGQLALELIDADANLKLHSALNSSSSLDQMLGADVVIDFTLPEVSPTVVEFAISSGMKVVVGTSGWSELKLMEVKKLLSVNPEAAAVVIPNFSIGSMLGTQFAAMAAKYFDQVEIIEAHHAGKVDSPSGTAVRTAEQIAHARQGLPSRLIPGVDQAARGEVIAGVPIHSVRLAGISAKQDVVFGASDETLTISHNVLTHRAYSNGIRLALEFAVGAKGLTIGLDQVVNS</sequence>
<dbReference type="UniPathway" id="UPA00034">
    <property type="reaction ID" value="UER00018"/>
</dbReference>
<dbReference type="PROSITE" id="PS01298">
    <property type="entry name" value="DAPB"/>
    <property type="match status" value="1"/>
</dbReference>
<feature type="active site" description="Proton donor" evidence="13">
    <location>
        <position position="135"/>
    </location>
</feature>
<evidence type="ECO:0000256" key="12">
    <source>
        <dbReference type="ARBA" id="ARBA00049396"/>
    </source>
</evidence>
<evidence type="ECO:0000313" key="16">
    <source>
        <dbReference type="EMBL" id="QKJ25461.1"/>
    </source>
</evidence>
<dbReference type="KEGG" id="aqg:HRU87_04605"/>
<dbReference type="PIRSF" id="PIRSF000161">
    <property type="entry name" value="DHPR"/>
    <property type="match status" value="1"/>
</dbReference>
<keyword evidence="17" id="KW-1185">Reference proteome</keyword>
<feature type="active site" description="Proton donor/acceptor" evidence="13">
    <location>
        <position position="131"/>
    </location>
</feature>
<dbReference type="InterPro" id="IPR022663">
    <property type="entry name" value="DapB_C"/>
</dbReference>
<feature type="binding site" evidence="13">
    <location>
        <position position="132"/>
    </location>
    <ligand>
        <name>(S)-2,3,4,5-tetrahydrodipicolinate</name>
        <dbReference type="ChEBI" id="CHEBI:16845"/>
    </ligand>
</feature>
<dbReference type="PANTHER" id="PTHR20836:SF0">
    <property type="entry name" value="4-HYDROXY-TETRAHYDRODIPICOLINATE REDUCTASE 1, CHLOROPLASTIC-RELATED"/>
    <property type="match status" value="1"/>
</dbReference>
<dbReference type="FunFam" id="3.30.360.10:FF:000009">
    <property type="entry name" value="4-hydroxy-tetrahydrodipicolinate reductase"/>
    <property type="match status" value="1"/>
</dbReference>
<dbReference type="SUPFAM" id="SSF51735">
    <property type="entry name" value="NAD(P)-binding Rossmann-fold domains"/>
    <property type="match status" value="1"/>
</dbReference>
<evidence type="ECO:0000256" key="10">
    <source>
        <dbReference type="ARBA" id="ARBA00038983"/>
    </source>
</evidence>
<accession>A0A7D4PQY7</accession>
<dbReference type="NCBIfam" id="TIGR00036">
    <property type="entry name" value="dapB"/>
    <property type="match status" value="1"/>
</dbReference>
<comment type="caution">
    <text evidence="13">Was originally thought to be a dihydrodipicolinate reductase (DHDPR), catalyzing the conversion of dihydrodipicolinate to tetrahydrodipicolinate. However, it was shown in E.coli that the substrate of the enzymatic reaction is not dihydrodipicolinate (DHDP) but in fact (2S,4S)-4-hydroxy-2,3,4,5-tetrahydrodipicolinic acid (HTPA), the product released by the DapA-catalyzed reaction.</text>
</comment>
<keyword evidence="3 13" id="KW-0028">Amino-acid biosynthesis</keyword>